<name>A0A1H7RNQ9_STIAU</name>
<dbReference type="AlphaFoldDB" id="A0A1H7RNQ9"/>
<protein>
    <submittedName>
        <fullName evidence="1">Uncharacterized protein</fullName>
    </submittedName>
</protein>
<evidence type="ECO:0000313" key="1">
    <source>
        <dbReference type="EMBL" id="SEL61792.1"/>
    </source>
</evidence>
<keyword evidence="2" id="KW-1185">Reference proteome</keyword>
<dbReference type="EMBL" id="FOAP01000007">
    <property type="protein sequence ID" value="SEL61792.1"/>
    <property type="molecule type" value="Genomic_DNA"/>
</dbReference>
<reference evidence="2" key="1">
    <citation type="submission" date="2016-10" db="EMBL/GenBank/DDBJ databases">
        <authorList>
            <person name="Varghese N."/>
            <person name="Submissions S."/>
        </authorList>
    </citation>
    <scope>NUCLEOTIDE SEQUENCE [LARGE SCALE GENOMIC DNA]</scope>
    <source>
        <strain evidence="2">DSM 17044</strain>
    </source>
</reference>
<organism evidence="1 2">
    <name type="scientific">Stigmatella aurantiaca</name>
    <dbReference type="NCBI Taxonomy" id="41"/>
    <lineage>
        <taxon>Bacteria</taxon>
        <taxon>Pseudomonadati</taxon>
        <taxon>Myxococcota</taxon>
        <taxon>Myxococcia</taxon>
        <taxon>Myxococcales</taxon>
        <taxon>Cystobacterineae</taxon>
        <taxon>Archangiaceae</taxon>
        <taxon>Stigmatella</taxon>
    </lineage>
</organism>
<accession>A0A1H7RNQ9</accession>
<gene>
    <name evidence="1" type="ORF">SAMN05444354_107118</name>
</gene>
<proteinExistence type="predicted"/>
<dbReference type="Proteomes" id="UP000182719">
    <property type="component" value="Unassembled WGS sequence"/>
</dbReference>
<sequence length="189" mass="21376">MHAVSEWNVARACFAWQEKEYSCAAAAVRHGLLLGGIHYPERVLASWLNVTPWGTDHLRIKRFLHAQNTFRATPWVRRPSEPSSAFFKRLGKALEEGAFALACIGEGGNDHWVCLGAWRESRLWWLNSHLDYGPLVSGHTAEAFDALEWGDEVILVEPRRWAGRFREWVPLRGPLLSANDMGLSERASG</sequence>
<evidence type="ECO:0000313" key="2">
    <source>
        <dbReference type="Proteomes" id="UP000182719"/>
    </source>
</evidence>